<evidence type="ECO:0000313" key="8">
    <source>
        <dbReference type="EMBL" id="EDQ99734.1"/>
    </source>
</evidence>
<evidence type="ECO:0000256" key="1">
    <source>
        <dbReference type="ARBA" id="ARBA00004141"/>
    </source>
</evidence>
<dbReference type="Pfam" id="PF20684">
    <property type="entry name" value="Fung_rhodopsin"/>
    <property type="match status" value="1"/>
</dbReference>
<dbReference type="RefSeq" id="XP_001889570.1">
    <property type="nucleotide sequence ID" value="XM_001889535.1"/>
</dbReference>
<evidence type="ECO:0000313" key="9">
    <source>
        <dbReference type="Proteomes" id="UP000001194"/>
    </source>
</evidence>
<gene>
    <name evidence="8" type="ORF">LACBIDRAFT_315257</name>
</gene>
<dbReference type="PANTHER" id="PTHR33048">
    <property type="entry name" value="PTH11-LIKE INTEGRAL MEMBRANE PROTEIN (AFU_ORTHOLOGUE AFUA_5G11245)"/>
    <property type="match status" value="1"/>
</dbReference>
<evidence type="ECO:0000256" key="4">
    <source>
        <dbReference type="ARBA" id="ARBA00023136"/>
    </source>
</evidence>
<feature type="transmembrane region" description="Helical" evidence="6">
    <location>
        <begin position="191"/>
        <end position="213"/>
    </location>
</feature>
<dbReference type="HOGENOM" id="CLU_052841_1_2_1"/>
<evidence type="ECO:0000256" key="6">
    <source>
        <dbReference type="SAM" id="Phobius"/>
    </source>
</evidence>
<dbReference type="AlphaFoldDB" id="B0E071"/>
<accession>B0E071</accession>
<dbReference type="Proteomes" id="UP000001194">
    <property type="component" value="Unassembled WGS sequence"/>
</dbReference>
<feature type="transmembrane region" description="Helical" evidence="6">
    <location>
        <begin position="225"/>
        <end position="246"/>
    </location>
</feature>
<feature type="transmembrane region" description="Helical" evidence="6">
    <location>
        <begin position="112"/>
        <end position="133"/>
    </location>
</feature>
<dbReference type="InParanoid" id="B0E071"/>
<dbReference type="GO" id="GO:0016020">
    <property type="term" value="C:membrane"/>
    <property type="evidence" value="ECO:0007669"/>
    <property type="project" value="UniProtKB-SubCell"/>
</dbReference>
<keyword evidence="9" id="KW-1185">Reference proteome</keyword>
<evidence type="ECO:0000256" key="3">
    <source>
        <dbReference type="ARBA" id="ARBA00022989"/>
    </source>
</evidence>
<protein>
    <submittedName>
        <fullName evidence="8">Predicted protein</fullName>
    </submittedName>
</protein>
<feature type="transmembrane region" description="Helical" evidence="6">
    <location>
        <begin position="153"/>
        <end position="179"/>
    </location>
</feature>
<feature type="transmembrane region" description="Helical" evidence="6">
    <location>
        <begin position="12"/>
        <end position="32"/>
    </location>
</feature>
<dbReference type="OrthoDB" id="444631at2759"/>
<feature type="domain" description="Rhodopsin" evidence="7">
    <location>
        <begin position="29"/>
        <end position="211"/>
    </location>
</feature>
<evidence type="ECO:0000256" key="2">
    <source>
        <dbReference type="ARBA" id="ARBA00022692"/>
    </source>
</evidence>
<dbReference type="KEGG" id="lbc:LACBIDRAFT_315257"/>
<comment type="subcellular location">
    <subcellularLocation>
        <location evidence="1">Membrane</location>
        <topology evidence="1">Multi-pass membrane protein</topology>
    </subcellularLocation>
</comment>
<proteinExistence type="inferred from homology"/>
<dbReference type="InterPro" id="IPR049326">
    <property type="entry name" value="Rhodopsin_dom_fungi"/>
</dbReference>
<dbReference type="EMBL" id="DS547159">
    <property type="protein sequence ID" value="EDQ99734.1"/>
    <property type="molecule type" value="Genomic_DNA"/>
</dbReference>
<name>B0E071_LACBS</name>
<feature type="transmembrane region" description="Helical" evidence="6">
    <location>
        <begin position="44"/>
        <end position="65"/>
    </location>
</feature>
<sequence length="321" mass="35892">MTMYTPTILALRVTNFVLTLIGVLATCFRLWRRKTTTHIWWDDIWAALAMILGIIFMTSFEIFFQNQTSHTLATKTTIYYLVAQSYLAVNGAARISILFIVIRISVGRVRYFLKWIAAIFLLTWFILTAQLLWTCEGKNADWGPSHLICAVPLRVAIVQLTTDVLSDFILIVTPLRHVWKIKLSRSQKIRIIAIFSSTIAMTIVSVNHAYWLIVDGGGLSEALAAVIQNSVSLLVCNFSVIIAFIFQIAAEDARGSYHVEAGTLSLRCKVPSGVPSGTGVRIERTEVITLDSLGSLHGNTTKIGQPFDTDRKDFLMEQDCT</sequence>
<comment type="similarity">
    <text evidence="5">Belongs to the SAT4 family.</text>
</comment>
<feature type="transmembrane region" description="Helical" evidence="6">
    <location>
        <begin position="77"/>
        <end position="100"/>
    </location>
</feature>
<dbReference type="GeneID" id="6085250"/>
<evidence type="ECO:0000259" key="7">
    <source>
        <dbReference type="Pfam" id="PF20684"/>
    </source>
</evidence>
<keyword evidence="4 6" id="KW-0472">Membrane</keyword>
<reference evidence="8 9" key="1">
    <citation type="journal article" date="2008" name="Nature">
        <title>The genome of Laccaria bicolor provides insights into mycorrhizal symbiosis.</title>
        <authorList>
            <person name="Martin F."/>
            <person name="Aerts A."/>
            <person name="Ahren D."/>
            <person name="Brun A."/>
            <person name="Danchin E.G.J."/>
            <person name="Duchaussoy F."/>
            <person name="Gibon J."/>
            <person name="Kohler A."/>
            <person name="Lindquist E."/>
            <person name="Pereda V."/>
            <person name="Salamov A."/>
            <person name="Shapiro H.J."/>
            <person name="Wuyts J."/>
            <person name="Blaudez D."/>
            <person name="Buee M."/>
            <person name="Brokstein P."/>
            <person name="Canbaeck B."/>
            <person name="Cohen D."/>
            <person name="Courty P.E."/>
            <person name="Coutinho P.M."/>
            <person name="Delaruelle C."/>
            <person name="Detter J.C."/>
            <person name="Deveau A."/>
            <person name="DiFazio S."/>
            <person name="Duplessis S."/>
            <person name="Fraissinet-Tachet L."/>
            <person name="Lucic E."/>
            <person name="Frey-Klett P."/>
            <person name="Fourrey C."/>
            <person name="Feussner I."/>
            <person name="Gay G."/>
            <person name="Grimwood J."/>
            <person name="Hoegger P.J."/>
            <person name="Jain P."/>
            <person name="Kilaru S."/>
            <person name="Labbe J."/>
            <person name="Lin Y.C."/>
            <person name="Legue V."/>
            <person name="Le Tacon F."/>
            <person name="Marmeisse R."/>
            <person name="Melayah D."/>
            <person name="Montanini B."/>
            <person name="Muratet M."/>
            <person name="Nehls U."/>
            <person name="Niculita-Hirzel H."/>
            <person name="Oudot-Le Secq M.P."/>
            <person name="Peter M."/>
            <person name="Quesneville H."/>
            <person name="Rajashekar B."/>
            <person name="Reich M."/>
            <person name="Rouhier N."/>
            <person name="Schmutz J."/>
            <person name="Yin T."/>
            <person name="Chalot M."/>
            <person name="Henrissat B."/>
            <person name="Kuees U."/>
            <person name="Lucas S."/>
            <person name="Van de Peer Y."/>
            <person name="Podila G.K."/>
            <person name="Polle A."/>
            <person name="Pukkila P.J."/>
            <person name="Richardson P.M."/>
            <person name="Rouze P."/>
            <person name="Sanders I.R."/>
            <person name="Stajich J.E."/>
            <person name="Tunlid A."/>
            <person name="Tuskan G."/>
            <person name="Grigoriev I.V."/>
        </authorList>
    </citation>
    <scope>NUCLEOTIDE SEQUENCE [LARGE SCALE GENOMIC DNA]</scope>
    <source>
        <strain evidence="9">S238N-H82 / ATCC MYA-4686</strain>
    </source>
</reference>
<organism evidence="9">
    <name type="scientific">Laccaria bicolor (strain S238N-H82 / ATCC MYA-4686)</name>
    <name type="common">Bicoloured deceiver</name>
    <name type="synonym">Laccaria laccata var. bicolor</name>
    <dbReference type="NCBI Taxonomy" id="486041"/>
    <lineage>
        <taxon>Eukaryota</taxon>
        <taxon>Fungi</taxon>
        <taxon>Dikarya</taxon>
        <taxon>Basidiomycota</taxon>
        <taxon>Agaricomycotina</taxon>
        <taxon>Agaricomycetes</taxon>
        <taxon>Agaricomycetidae</taxon>
        <taxon>Agaricales</taxon>
        <taxon>Agaricineae</taxon>
        <taxon>Hydnangiaceae</taxon>
        <taxon>Laccaria</taxon>
    </lineage>
</organism>
<dbReference type="PANTHER" id="PTHR33048:SF47">
    <property type="entry name" value="INTEGRAL MEMBRANE PROTEIN-RELATED"/>
    <property type="match status" value="1"/>
</dbReference>
<evidence type="ECO:0000256" key="5">
    <source>
        <dbReference type="ARBA" id="ARBA00038359"/>
    </source>
</evidence>
<keyword evidence="2 6" id="KW-0812">Transmembrane</keyword>
<dbReference type="InterPro" id="IPR052337">
    <property type="entry name" value="SAT4-like"/>
</dbReference>
<keyword evidence="3 6" id="KW-1133">Transmembrane helix</keyword>